<dbReference type="CDD" id="cd00170">
    <property type="entry name" value="SEC14"/>
    <property type="match status" value="1"/>
</dbReference>
<accession>A0A9F2WJC6</accession>
<dbReference type="PROSITE" id="PS50191">
    <property type="entry name" value="CRAL_TRIO"/>
    <property type="match status" value="1"/>
</dbReference>
<dbReference type="SUPFAM" id="SSF52087">
    <property type="entry name" value="CRAL/TRIO domain"/>
    <property type="match status" value="1"/>
</dbReference>
<name>A0A9F2WJC6_PYTBI</name>
<reference evidence="3" key="1">
    <citation type="submission" date="2025-08" db="UniProtKB">
        <authorList>
            <consortium name="RefSeq"/>
        </authorList>
    </citation>
    <scope>IDENTIFICATION</scope>
    <source>
        <tissue evidence="3">Liver</tissue>
    </source>
</reference>
<dbReference type="PANTHER" id="PTHR23324:SF83">
    <property type="entry name" value="SEC14-LIKE PROTEIN 2"/>
    <property type="match status" value="1"/>
</dbReference>
<dbReference type="RefSeq" id="XP_007445010.2">
    <property type="nucleotide sequence ID" value="XM_007444948.3"/>
</dbReference>
<gene>
    <name evidence="3" type="primary">LOC103050686</name>
</gene>
<dbReference type="AlphaFoldDB" id="A0A9F2WJC6"/>
<protein>
    <submittedName>
        <fullName evidence="3">SEC14-like protein 2</fullName>
    </submittedName>
</protein>
<dbReference type="KEGG" id="pbi:103050686"/>
<evidence type="ECO:0000259" key="1">
    <source>
        <dbReference type="PROSITE" id="PS50191"/>
    </source>
</evidence>
<dbReference type="PANTHER" id="PTHR23324">
    <property type="entry name" value="SEC14 RELATED PROTEIN"/>
    <property type="match status" value="1"/>
</dbReference>
<dbReference type="InterPro" id="IPR036865">
    <property type="entry name" value="CRAL-TRIO_dom_sf"/>
</dbReference>
<sequence>IIALIFLPISLSSPHSPFLKLGKTVEAAVMIYDFEGLGLRHLWKPAVDVYRELLAMFEANYPECLKHLFVIKAPKLFPVAYNLVKHLLSEDTRKKLIVLGANWKEDLHKYIDPAEIPVLYGGTLTDPDGNPKCETKVWIFVRRLRPEILAKLAPSS</sequence>
<dbReference type="GeneID" id="103050686"/>
<feature type="domain" description="CRAL-TRIO" evidence="1">
    <location>
        <begin position="1"/>
        <end position="128"/>
    </location>
</feature>
<evidence type="ECO:0000313" key="3">
    <source>
        <dbReference type="RefSeq" id="XP_007445010.2"/>
    </source>
</evidence>
<dbReference type="InterPro" id="IPR001251">
    <property type="entry name" value="CRAL-TRIO_dom"/>
</dbReference>
<dbReference type="OMA" id="AMFEANY"/>
<keyword evidence="2" id="KW-1185">Reference proteome</keyword>
<dbReference type="SMART" id="SM00516">
    <property type="entry name" value="SEC14"/>
    <property type="match status" value="1"/>
</dbReference>
<dbReference type="InterPro" id="IPR051064">
    <property type="entry name" value="SEC14/CRAL-TRIO_domain"/>
</dbReference>
<dbReference type="Gene3D" id="3.40.525.10">
    <property type="entry name" value="CRAL-TRIO lipid binding domain"/>
    <property type="match status" value="1"/>
</dbReference>
<feature type="non-terminal residue" evidence="3">
    <location>
        <position position="1"/>
    </location>
</feature>
<organism evidence="2 3">
    <name type="scientific">Python bivittatus</name>
    <name type="common">Burmese python</name>
    <name type="synonym">Python molurus bivittatus</name>
    <dbReference type="NCBI Taxonomy" id="176946"/>
    <lineage>
        <taxon>Eukaryota</taxon>
        <taxon>Metazoa</taxon>
        <taxon>Chordata</taxon>
        <taxon>Craniata</taxon>
        <taxon>Vertebrata</taxon>
        <taxon>Euteleostomi</taxon>
        <taxon>Lepidosauria</taxon>
        <taxon>Squamata</taxon>
        <taxon>Bifurcata</taxon>
        <taxon>Unidentata</taxon>
        <taxon>Episquamata</taxon>
        <taxon>Toxicofera</taxon>
        <taxon>Serpentes</taxon>
        <taxon>Henophidia</taxon>
        <taxon>Pythonidae</taxon>
        <taxon>Python</taxon>
    </lineage>
</organism>
<proteinExistence type="predicted"/>
<dbReference type="Proteomes" id="UP000695026">
    <property type="component" value="Unplaced"/>
</dbReference>
<evidence type="ECO:0000313" key="2">
    <source>
        <dbReference type="Proteomes" id="UP000695026"/>
    </source>
</evidence>
<dbReference type="OrthoDB" id="1434354at2759"/>
<dbReference type="Pfam" id="PF00650">
    <property type="entry name" value="CRAL_TRIO"/>
    <property type="match status" value="1"/>
</dbReference>
<dbReference type="GO" id="GO:0005737">
    <property type="term" value="C:cytoplasm"/>
    <property type="evidence" value="ECO:0007669"/>
    <property type="project" value="TreeGrafter"/>
</dbReference>